<feature type="transmembrane region" description="Helical" evidence="6">
    <location>
        <begin position="661"/>
        <end position="685"/>
    </location>
</feature>
<feature type="transmembrane region" description="Helical" evidence="6">
    <location>
        <begin position="581"/>
        <end position="600"/>
    </location>
</feature>
<feature type="transmembrane region" description="Helical" evidence="6">
    <location>
        <begin position="634"/>
        <end position="655"/>
    </location>
</feature>
<dbReference type="PANTHER" id="PTHR23514">
    <property type="entry name" value="BYPASS OF STOP CODON PROTEIN 6"/>
    <property type="match status" value="1"/>
</dbReference>
<feature type="compositionally biased region" description="Basic and acidic residues" evidence="5">
    <location>
        <begin position="461"/>
        <end position="470"/>
    </location>
</feature>
<feature type="transmembrane region" description="Helical" evidence="6">
    <location>
        <begin position="265"/>
        <end position="285"/>
    </location>
</feature>
<evidence type="ECO:0000313" key="8">
    <source>
        <dbReference type="Proteomes" id="UP000478008"/>
    </source>
</evidence>
<dbReference type="GO" id="GO:0016020">
    <property type="term" value="C:membrane"/>
    <property type="evidence" value="ECO:0007669"/>
    <property type="project" value="UniProtKB-SubCell"/>
</dbReference>
<evidence type="ECO:0000256" key="2">
    <source>
        <dbReference type="ARBA" id="ARBA00022692"/>
    </source>
</evidence>
<dbReference type="PANTHER" id="PTHR23514:SF6">
    <property type="entry name" value="MAJOR FACILITATOR SUPERFAMILY (MFS) PROFILE DOMAIN-CONTAINING PROTEIN"/>
    <property type="match status" value="1"/>
</dbReference>
<organism evidence="7 8">
    <name type="scientific">Dekkera bruxellensis</name>
    <name type="common">Brettanomyces custersii</name>
    <dbReference type="NCBI Taxonomy" id="5007"/>
    <lineage>
        <taxon>Eukaryota</taxon>
        <taxon>Fungi</taxon>
        <taxon>Dikarya</taxon>
        <taxon>Ascomycota</taxon>
        <taxon>Saccharomycotina</taxon>
        <taxon>Pichiomycetes</taxon>
        <taxon>Pichiales</taxon>
        <taxon>Pichiaceae</taxon>
        <taxon>Brettanomyces</taxon>
    </lineage>
</organism>
<dbReference type="EMBL" id="CABFWN010000005">
    <property type="protein sequence ID" value="VUG19504.1"/>
    <property type="molecule type" value="Genomic_DNA"/>
</dbReference>
<evidence type="ECO:0000256" key="6">
    <source>
        <dbReference type="SAM" id="Phobius"/>
    </source>
</evidence>
<evidence type="ECO:0000256" key="1">
    <source>
        <dbReference type="ARBA" id="ARBA00004141"/>
    </source>
</evidence>
<evidence type="ECO:0000313" key="7">
    <source>
        <dbReference type="EMBL" id="VUG19504.1"/>
    </source>
</evidence>
<gene>
    <name evidence="7" type="ORF">DEBR0S5_04478G</name>
</gene>
<dbReference type="Gene3D" id="1.20.1250.20">
    <property type="entry name" value="MFS general substrate transporter like domains"/>
    <property type="match status" value="2"/>
</dbReference>
<feature type="transmembrane region" description="Helical" evidence="6">
    <location>
        <begin position="384"/>
        <end position="402"/>
    </location>
</feature>
<keyword evidence="3 6" id="KW-1133">Transmembrane helix</keyword>
<sequence length="701" mass="76297">MSSNSVKHTKEVSFVEHHDNKNSATNLELHFNLKSSSDDRDKGTNVASANEHFGQDSLAARASNTSLDMDLTFGVLEDVPASMIDQPNTSVLHRRSSAAQGRPVVHSSVDMNVDSNEGTHTWIGDRPSVLNSSVISPPIPESLPTTPGYELNGSSYFDLPNKSGYSIPHQQTVLAAAGDTLVSSSMEKMPNIRANIGKDAEGLPNEYLSSKKKLQDVSHGVTLENSSREKWRLAATVLFSFTAGLSDGAPGALLPRIEKYYGINYTVVSMIWMSNAVGYICIALSSFKLMPFFGPRNLSAIGCAFLAVMYAIVCSAPPFVLVAVGFFFGGLGAATNSSFQNIFLSRFQKSSVYLGYFHGAYGLGACLGPLIATAMVNSGAKWSHFYFIMLAFSIFNTVNLFLSFKGYEEEQKAWEKYDPLLEDMKGKLVRTPDELESQTDIPLQALQGSSDGTKNLVKSIKTSEKRKDASGQDFSESTFEDVNPESKNLSRKKSTNVGTSDIVVALKSPITWYLSFFVLFYQGAEVSMGGWVVTFLEVYRHGSTNTTGYVASGFWGGLTLGRLVLTPIIHRTIGAKRGVTLLISVSLVCCILAWVLPIFIAEAVFIAFFGFFTGPIYPLMVTIAVRVLPRRIQVISMTIMTALGSSGGALFPFLVGLVSEFVGTFVVMPFVFGLLSGALILWGLLPNPDRSVVTSLWQRLL</sequence>
<feature type="transmembrane region" description="Helical" evidence="6">
    <location>
        <begin position="351"/>
        <end position="372"/>
    </location>
</feature>
<dbReference type="PROSITE" id="PS50850">
    <property type="entry name" value="MFS"/>
    <property type="match status" value="1"/>
</dbReference>
<dbReference type="InterPro" id="IPR020846">
    <property type="entry name" value="MFS_dom"/>
</dbReference>
<protein>
    <submittedName>
        <fullName evidence="7">DEBR0S5_04478g1_1</fullName>
    </submittedName>
</protein>
<dbReference type="GO" id="GO:0022857">
    <property type="term" value="F:transmembrane transporter activity"/>
    <property type="evidence" value="ECO:0007669"/>
    <property type="project" value="InterPro"/>
</dbReference>
<comment type="subcellular location">
    <subcellularLocation>
        <location evidence="1">Membrane</location>
        <topology evidence="1">Multi-pass membrane protein</topology>
    </subcellularLocation>
</comment>
<dbReference type="SUPFAM" id="SSF103473">
    <property type="entry name" value="MFS general substrate transporter"/>
    <property type="match status" value="1"/>
</dbReference>
<evidence type="ECO:0000256" key="4">
    <source>
        <dbReference type="ARBA" id="ARBA00023136"/>
    </source>
</evidence>
<feature type="transmembrane region" description="Helical" evidence="6">
    <location>
        <begin position="512"/>
        <end position="536"/>
    </location>
</feature>
<dbReference type="Proteomes" id="UP000478008">
    <property type="component" value="Unassembled WGS sequence"/>
</dbReference>
<dbReference type="AlphaFoldDB" id="A0A7D9H3V2"/>
<feature type="transmembrane region" description="Helical" evidence="6">
    <location>
        <begin position="606"/>
        <end position="627"/>
    </location>
</feature>
<dbReference type="Pfam" id="PF07690">
    <property type="entry name" value="MFS_1"/>
    <property type="match status" value="1"/>
</dbReference>
<name>A0A7D9H3V2_DEKBR</name>
<evidence type="ECO:0000256" key="5">
    <source>
        <dbReference type="SAM" id="MobiDB-lite"/>
    </source>
</evidence>
<dbReference type="InterPro" id="IPR051788">
    <property type="entry name" value="MFS_Transporter"/>
</dbReference>
<keyword evidence="4 6" id="KW-0472">Membrane</keyword>
<dbReference type="FunFam" id="1.20.1250.20:FF:000286">
    <property type="entry name" value="MFS efflux transporter"/>
    <property type="match status" value="1"/>
</dbReference>
<evidence type="ECO:0000256" key="3">
    <source>
        <dbReference type="ARBA" id="ARBA00022989"/>
    </source>
</evidence>
<proteinExistence type="predicted"/>
<feature type="transmembrane region" description="Helical" evidence="6">
    <location>
        <begin position="548"/>
        <end position="569"/>
    </location>
</feature>
<feature type="region of interest" description="Disordered" evidence="5">
    <location>
        <begin position="461"/>
        <end position="493"/>
    </location>
</feature>
<keyword evidence="8" id="KW-1185">Reference proteome</keyword>
<keyword evidence="2 6" id="KW-0812">Transmembrane</keyword>
<dbReference type="InterPro" id="IPR011701">
    <property type="entry name" value="MFS"/>
</dbReference>
<dbReference type="InterPro" id="IPR036259">
    <property type="entry name" value="MFS_trans_sf"/>
</dbReference>
<reference evidence="7 8" key="1">
    <citation type="submission" date="2019-07" db="EMBL/GenBank/DDBJ databases">
        <authorList>
            <person name="Friedrich A."/>
            <person name="Schacherer J."/>
        </authorList>
    </citation>
    <scope>NUCLEOTIDE SEQUENCE [LARGE SCALE GENOMIC DNA]</scope>
</reference>
<accession>A0A7D9H3V2</accession>